<dbReference type="AlphaFoldDB" id="A0A5B6VKN6"/>
<dbReference type="InterPro" id="IPR013103">
    <property type="entry name" value="RVT_2"/>
</dbReference>
<organism evidence="2 3">
    <name type="scientific">Gossypium australe</name>
    <dbReference type="NCBI Taxonomy" id="47621"/>
    <lineage>
        <taxon>Eukaryota</taxon>
        <taxon>Viridiplantae</taxon>
        <taxon>Streptophyta</taxon>
        <taxon>Embryophyta</taxon>
        <taxon>Tracheophyta</taxon>
        <taxon>Spermatophyta</taxon>
        <taxon>Magnoliopsida</taxon>
        <taxon>eudicotyledons</taxon>
        <taxon>Gunneridae</taxon>
        <taxon>Pentapetalae</taxon>
        <taxon>rosids</taxon>
        <taxon>malvids</taxon>
        <taxon>Malvales</taxon>
        <taxon>Malvaceae</taxon>
        <taxon>Malvoideae</taxon>
        <taxon>Gossypium</taxon>
    </lineage>
</organism>
<feature type="domain" description="Reverse transcriptase Ty1/copia-type" evidence="1">
    <location>
        <begin position="8"/>
        <end position="92"/>
    </location>
</feature>
<dbReference type="EMBL" id="SMMG02000006">
    <property type="protein sequence ID" value="KAA3469568.1"/>
    <property type="molecule type" value="Genomic_DNA"/>
</dbReference>
<gene>
    <name evidence="2" type="ORF">EPI10_015342</name>
</gene>
<evidence type="ECO:0000313" key="3">
    <source>
        <dbReference type="Proteomes" id="UP000325315"/>
    </source>
</evidence>
<proteinExistence type="predicted"/>
<comment type="caution">
    <text evidence="2">The sequence shown here is derived from an EMBL/GenBank/DDBJ whole genome shotgun (WGS) entry which is preliminary data.</text>
</comment>
<dbReference type="OrthoDB" id="6436353at2759"/>
<dbReference type="Pfam" id="PF07727">
    <property type="entry name" value="RVT_2"/>
    <property type="match status" value="1"/>
</dbReference>
<dbReference type="Proteomes" id="UP000325315">
    <property type="component" value="Unassembled WGS sequence"/>
</dbReference>
<sequence length="158" mass="18639">MTTCKNKFMWISLLALPLKEKKIRFEKSLSELTLYVKKLEKATTLIVSLYVDDLLVARNCDDLVKEFKLQMEKMFVITNLKELRYFLGMEKGENQQACPWHLVKRLTSKKILRGSMRNYKSVIGFLFQLITTRPDIMYVIGLLICHKSTCQIRVFEYT</sequence>
<accession>A0A5B6VKN6</accession>
<evidence type="ECO:0000313" key="2">
    <source>
        <dbReference type="EMBL" id="KAA3469568.1"/>
    </source>
</evidence>
<reference evidence="3" key="1">
    <citation type="journal article" date="2019" name="Plant Biotechnol. J.">
        <title>Genome sequencing of the Australian wild diploid species Gossypium australe highlights disease resistance and delayed gland morphogenesis.</title>
        <authorList>
            <person name="Cai Y."/>
            <person name="Cai X."/>
            <person name="Wang Q."/>
            <person name="Wang P."/>
            <person name="Zhang Y."/>
            <person name="Cai C."/>
            <person name="Xu Y."/>
            <person name="Wang K."/>
            <person name="Zhou Z."/>
            <person name="Wang C."/>
            <person name="Geng S."/>
            <person name="Li B."/>
            <person name="Dong Q."/>
            <person name="Hou Y."/>
            <person name="Wang H."/>
            <person name="Ai P."/>
            <person name="Liu Z."/>
            <person name="Yi F."/>
            <person name="Sun M."/>
            <person name="An G."/>
            <person name="Cheng J."/>
            <person name="Zhang Y."/>
            <person name="Shi Q."/>
            <person name="Xie Y."/>
            <person name="Shi X."/>
            <person name="Chang Y."/>
            <person name="Huang F."/>
            <person name="Chen Y."/>
            <person name="Hong S."/>
            <person name="Mi L."/>
            <person name="Sun Q."/>
            <person name="Zhang L."/>
            <person name="Zhou B."/>
            <person name="Peng R."/>
            <person name="Zhang X."/>
            <person name="Liu F."/>
        </authorList>
    </citation>
    <scope>NUCLEOTIDE SEQUENCE [LARGE SCALE GENOMIC DNA]</scope>
    <source>
        <strain evidence="3">cv. PA1801</strain>
    </source>
</reference>
<keyword evidence="3" id="KW-1185">Reference proteome</keyword>
<evidence type="ECO:0000259" key="1">
    <source>
        <dbReference type="Pfam" id="PF07727"/>
    </source>
</evidence>
<name>A0A5B6VKN6_9ROSI</name>
<protein>
    <submittedName>
        <fullName evidence="2">Laccase-2-like</fullName>
    </submittedName>
</protein>